<feature type="binding site" evidence="4">
    <location>
        <position position="27"/>
    </location>
    <ligand>
        <name>FAD</name>
        <dbReference type="ChEBI" id="CHEBI:57692"/>
    </ligand>
</feature>
<proteinExistence type="inferred from homology"/>
<evidence type="ECO:0000313" key="7">
    <source>
        <dbReference type="Proteomes" id="UP001241092"/>
    </source>
</evidence>
<dbReference type="PRINTS" id="PR00757">
    <property type="entry name" value="AMINEOXDASEF"/>
</dbReference>
<comment type="cofactor">
    <cofactor evidence="1">
        <name>FAD</name>
        <dbReference type="ChEBI" id="CHEBI:57692"/>
    </cofactor>
</comment>
<evidence type="ECO:0000256" key="1">
    <source>
        <dbReference type="ARBA" id="ARBA00001974"/>
    </source>
</evidence>
<dbReference type="EC" id="1.4.3.10" evidence="6"/>
<feature type="binding site" evidence="4">
    <location>
        <begin position="46"/>
        <end position="47"/>
    </location>
    <ligand>
        <name>FAD</name>
        <dbReference type="ChEBI" id="CHEBI:57692"/>
    </ligand>
</feature>
<organism evidence="6 7">
    <name type="scientific">Mycolicibacterium mageritense</name>
    <name type="common">Mycobacterium mageritense</name>
    <dbReference type="NCBI Taxonomy" id="53462"/>
    <lineage>
        <taxon>Bacteria</taxon>
        <taxon>Bacillati</taxon>
        <taxon>Actinomycetota</taxon>
        <taxon>Actinomycetes</taxon>
        <taxon>Mycobacteriales</taxon>
        <taxon>Mycobacteriaceae</taxon>
        <taxon>Mycolicibacterium</taxon>
    </lineage>
</organism>
<dbReference type="AlphaFoldDB" id="A0AAI8XMJ1"/>
<feature type="domain" description="Amine oxidase" evidence="5">
    <location>
        <begin position="26"/>
        <end position="463"/>
    </location>
</feature>
<dbReference type="SUPFAM" id="SSF51905">
    <property type="entry name" value="FAD/NAD(P)-binding domain"/>
    <property type="match status" value="1"/>
</dbReference>
<dbReference type="RefSeq" id="WP_286214312.1">
    <property type="nucleotide sequence ID" value="NZ_AP027452.1"/>
</dbReference>
<feature type="binding site" evidence="4">
    <location>
        <position position="357"/>
    </location>
    <ligand>
        <name>substrate</name>
    </ligand>
</feature>
<comment type="similarity">
    <text evidence="2">Belongs to the flavin monoamine oxidase family.</text>
</comment>
<reference evidence="6" key="1">
    <citation type="submission" date="2023-03" db="EMBL/GenBank/DDBJ databases">
        <title>Draft genome sequence of a Mycolicibacterium mageritense strain H4_3_1 isolated from a hybrid biological-inorganic system reactor.</title>
        <authorList>
            <person name="Feng X."/>
            <person name="Kazama D."/>
            <person name="Sato K."/>
            <person name="Kobayashi H."/>
        </authorList>
    </citation>
    <scope>NUCLEOTIDE SEQUENCE</scope>
    <source>
        <strain evidence="6">H4_3_1</strain>
    </source>
</reference>
<dbReference type="GO" id="GO:0050232">
    <property type="term" value="F:putrescine oxidase activity"/>
    <property type="evidence" value="ECO:0007669"/>
    <property type="project" value="UniProtKB-EC"/>
</dbReference>
<dbReference type="InterPro" id="IPR001613">
    <property type="entry name" value="Flavin_amine_oxidase"/>
</dbReference>
<protein>
    <submittedName>
        <fullName evidence="6">Putrescine oxidase</fullName>
        <ecNumber evidence="6">1.4.3.10</ecNumber>
    </submittedName>
</protein>
<dbReference type="InterPro" id="IPR002937">
    <property type="entry name" value="Amino_oxidase"/>
</dbReference>
<dbReference type="PANTHER" id="PTHR43563:SF1">
    <property type="entry name" value="AMINE OXIDASE [FLAVIN-CONTAINING] B"/>
    <property type="match status" value="1"/>
</dbReference>
<dbReference type="SUPFAM" id="SSF54373">
    <property type="entry name" value="FAD-linked reductases, C-terminal domain"/>
    <property type="match status" value="1"/>
</dbReference>
<name>A0AAI8XMJ1_MYCME</name>
<accession>A0AAI8XMJ1</accession>
<evidence type="ECO:0000256" key="4">
    <source>
        <dbReference type="PIRSR" id="PIRSR601613-1"/>
    </source>
</evidence>
<dbReference type="EMBL" id="AP027452">
    <property type="protein sequence ID" value="BDY27793.1"/>
    <property type="molecule type" value="Genomic_DNA"/>
</dbReference>
<dbReference type="InterPro" id="IPR036188">
    <property type="entry name" value="FAD/NAD-bd_sf"/>
</dbReference>
<evidence type="ECO:0000259" key="5">
    <source>
        <dbReference type="Pfam" id="PF01593"/>
    </source>
</evidence>
<feature type="binding site" evidence="4">
    <location>
        <position position="246"/>
    </location>
    <ligand>
        <name>FAD</name>
        <dbReference type="ChEBI" id="CHEBI:57692"/>
    </ligand>
</feature>
<evidence type="ECO:0000256" key="3">
    <source>
        <dbReference type="ARBA" id="ARBA00023002"/>
    </source>
</evidence>
<sequence>MTLSNASSSGNTVELERDVVVIGAGISGLVTARRLVEAGHTVAVLEARDRVGGRTWSQTIDGEFFEIGGQWVSSDQDALKALLRELGKETFPRYRDGNSIYISGDGERREFRGDFPVSDTTQQQIQLMVDALDELAAQIDASAPWNHPRAAELDGIQFSTWLAGLSDDAEAIRIVDHYIAAGMLTKPSHCFSLLQAMLMVASAEKFEHLIDEGILLDERVVGGMQSVSEQIAAELGADVVHLATPVRRVQWASNGDGAPGTVITTSDRVTVRSRFAVVAIPPNLYATIDYSPALPRPQQVAHQHHSMGLVIKAQAAYERPFWRDRGLSGTGFASHERVCEVYDNTVAGHDHGMLVGFIVSERADETWALPEDRRREAVLESFAAYFGEEALHPIAFYLSDWGSEEFTRGAYASSYDPGGLSRWGHLQNEPVGPVYFASSDIQGAGYLHVDGGVRIGTDTAARIGSAL</sequence>
<evidence type="ECO:0000256" key="2">
    <source>
        <dbReference type="ARBA" id="ARBA00005995"/>
    </source>
</evidence>
<evidence type="ECO:0000313" key="6">
    <source>
        <dbReference type="EMBL" id="BDY27793.1"/>
    </source>
</evidence>
<dbReference type="Pfam" id="PF01593">
    <property type="entry name" value="Amino_oxidase"/>
    <property type="match status" value="1"/>
</dbReference>
<dbReference type="Gene3D" id="3.50.50.60">
    <property type="entry name" value="FAD/NAD(P)-binding domain"/>
    <property type="match status" value="1"/>
</dbReference>
<dbReference type="InterPro" id="IPR050703">
    <property type="entry name" value="Flavin_MAO"/>
</dbReference>
<keyword evidence="3 6" id="KW-0560">Oxidoreductase</keyword>
<dbReference type="Proteomes" id="UP001241092">
    <property type="component" value="Chromosome"/>
</dbReference>
<gene>
    <name evidence="6" type="primary">puo</name>
    <name evidence="6" type="ORF">hbim_01722</name>
</gene>
<dbReference type="PANTHER" id="PTHR43563">
    <property type="entry name" value="AMINE OXIDASE"/>
    <property type="match status" value="1"/>
</dbReference>